<sequence>MATPEAETTTYELDATELALAEWIKKRSAKEAKRLQKMGVKCIPLGVKNMAIVREDNDVVLNRVEVDTAFSMNLIEQIMVADERRDVPDKAGYVYVNVLLLAKPASATKQPVALVMPYVYDASVTANTLTQWVFINNDFERSQHIVEAYT</sequence>
<evidence type="ECO:0000313" key="1">
    <source>
        <dbReference type="EMBL" id="KDO33854.1"/>
    </source>
</evidence>
<dbReference type="Proteomes" id="UP000030745">
    <property type="component" value="Unassembled WGS sequence"/>
</dbReference>
<protein>
    <submittedName>
        <fullName evidence="1">Uncharacterized protein</fullName>
    </submittedName>
</protein>
<evidence type="ECO:0000313" key="2">
    <source>
        <dbReference type="Proteomes" id="UP000030745"/>
    </source>
</evidence>
<dbReference type="AlphaFoldDB" id="A0A067CT27"/>
<dbReference type="EMBL" id="KK583192">
    <property type="protein sequence ID" value="KDO33854.1"/>
    <property type="molecule type" value="Genomic_DNA"/>
</dbReference>
<accession>A0A067CT27</accession>
<proteinExistence type="predicted"/>
<reference evidence="1 2" key="1">
    <citation type="journal article" date="2013" name="PLoS Genet.">
        <title>Distinctive expansion of potential virulence genes in the genome of the oomycete fish pathogen Saprolegnia parasitica.</title>
        <authorList>
            <person name="Jiang R.H."/>
            <person name="de Bruijn I."/>
            <person name="Haas B.J."/>
            <person name="Belmonte R."/>
            <person name="Lobach L."/>
            <person name="Christie J."/>
            <person name="van den Ackerveken G."/>
            <person name="Bottin A."/>
            <person name="Bulone V."/>
            <person name="Diaz-Moreno S.M."/>
            <person name="Dumas B."/>
            <person name="Fan L."/>
            <person name="Gaulin E."/>
            <person name="Govers F."/>
            <person name="Grenville-Briggs L.J."/>
            <person name="Horner N.R."/>
            <person name="Levin J.Z."/>
            <person name="Mammella M."/>
            <person name="Meijer H.J."/>
            <person name="Morris P."/>
            <person name="Nusbaum C."/>
            <person name="Oome S."/>
            <person name="Phillips A.J."/>
            <person name="van Rooyen D."/>
            <person name="Rzeszutek E."/>
            <person name="Saraiva M."/>
            <person name="Secombes C.J."/>
            <person name="Seidl M.F."/>
            <person name="Snel B."/>
            <person name="Stassen J.H."/>
            <person name="Sykes S."/>
            <person name="Tripathy S."/>
            <person name="van den Berg H."/>
            <person name="Vega-Arreguin J.C."/>
            <person name="Wawra S."/>
            <person name="Young S.K."/>
            <person name="Zeng Q."/>
            <person name="Dieguez-Uribeondo J."/>
            <person name="Russ C."/>
            <person name="Tyler B.M."/>
            <person name="van West P."/>
        </authorList>
    </citation>
    <scope>NUCLEOTIDE SEQUENCE [LARGE SCALE GENOMIC DNA]</scope>
    <source>
        <strain evidence="1 2">CBS 223.65</strain>
    </source>
</reference>
<dbReference type="VEuPathDB" id="FungiDB:SPRG_01733"/>
<organism evidence="1 2">
    <name type="scientific">Saprolegnia parasitica (strain CBS 223.65)</name>
    <dbReference type="NCBI Taxonomy" id="695850"/>
    <lineage>
        <taxon>Eukaryota</taxon>
        <taxon>Sar</taxon>
        <taxon>Stramenopiles</taxon>
        <taxon>Oomycota</taxon>
        <taxon>Saprolegniomycetes</taxon>
        <taxon>Saprolegniales</taxon>
        <taxon>Saprolegniaceae</taxon>
        <taxon>Saprolegnia</taxon>
    </lineage>
</organism>
<dbReference type="KEGG" id="spar:SPRG_01733"/>
<dbReference type="OrthoDB" id="5596992at2759"/>
<name>A0A067CT27_SAPPC</name>
<dbReference type="GeneID" id="24124314"/>
<dbReference type="OMA" id="KRWIFIN"/>
<dbReference type="RefSeq" id="XP_012195490.1">
    <property type="nucleotide sequence ID" value="XM_012340100.1"/>
</dbReference>
<gene>
    <name evidence="1" type="ORF">SPRG_01733</name>
</gene>
<keyword evidence="2" id="KW-1185">Reference proteome</keyword>